<dbReference type="SMART" id="SM00233">
    <property type="entry name" value="PH"/>
    <property type="match status" value="1"/>
</dbReference>
<name>A0A9P1D0K5_9DINO</name>
<dbReference type="Gene3D" id="2.30.29.30">
    <property type="entry name" value="Pleckstrin-homology domain (PH domain)/Phosphotyrosine-binding domain (PTB)"/>
    <property type="match status" value="1"/>
</dbReference>
<dbReference type="SUPFAM" id="SSF50729">
    <property type="entry name" value="PH domain-like"/>
    <property type="match status" value="1"/>
</dbReference>
<sequence length="209" mass="22583">MEAALEQATQQGAESAKLEVKSSRAALAAAKVEGAKELPKGSVVGFLKMMAEGAPLWKLCAGKGKWQQRFLALTPGPPAAAKSLTWSTDAKYMGRRIFGRPTCVDIKEVVQISFGAEALPAGQRDKETEPWCCFSVWTPKRSFHFKAENEKIAENFVLGLSRLCPGSKPIFRSQLLLQRALGKLGPDAKSRAAVLSKALRQAAASRSPL</sequence>
<reference evidence="2" key="1">
    <citation type="submission" date="2022-10" db="EMBL/GenBank/DDBJ databases">
        <authorList>
            <person name="Chen Y."/>
            <person name="Dougan E. K."/>
            <person name="Chan C."/>
            <person name="Rhodes N."/>
            <person name="Thang M."/>
        </authorList>
    </citation>
    <scope>NUCLEOTIDE SEQUENCE</scope>
</reference>
<evidence type="ECO:0000313" key="2">
    <source>
        <dbReference type="EMBL" id="CAI4000741.1"/>
    </source>
</evidence>
<dbReference type="InterPro" id="IPR001849">
    <property type="entry name" value="PH_domain"/>
</dbReference>
<dbReference type="EMBL" id="CAMXCT010002834">
    <property type="protein sequence ID" value="CAI4000741.1"/>
    <property type="molecule type" value="Genomic_DNA"/>
</dbReference>
<accession>A0A9P1D0K5</accession>
<reference evidence="3 4" key="2">
    <citation type="submission" date="2024-05" db="EMBL/GenBank/DDBJ databases">
        <authorList>
            <person name="Chen Y."/>
            <person name="Shah S."/>
            <person name="Dougan E. K."/>
            <person name="Thang M."/>
            <person name="Chan C."/>
        </authorList>
    </citation>
    <scope>NUCLEOTIDE SEQUENCE [LARGE SCALE GENOMIC DNA]</scope>
</reference>
<feature type="domain" description="PH" evidence="1">
    <location>
        <begin position="41"/>
        <end position="167"/>
    </location>
</feature>
<dbReference type="EMBL" id="CAMXCT020002834">
    <property type="protein sequence ID" value="CAL1154116.1"/>
    <property type="molecule type" value="Genomic_DNA"/>
</dbReference>
<proteinExistence type="predicted"/>
<keyword evidence="4" id="KW-1185">Reference proteome</keyword>
<dbReference type="Proteomes" id="UP001152797">
    <property type="component" value="Unassembled WGS sequence"/>
</dbReference>
<evidence type="ECO:0000259" key="1">
    <source>
        <dbReference type="SMART" id="SM00233"/>
    </source>
</evidence>
<organism evidence="2">
    <name type="scientific">Cladocopium goreaui</name>
    <dbReference type="NCBI Taxonomy" id="2562237"/>
    <lineage>
        <taxon>Eukaryota</taxon>
        <taxon>Sar</taxon>
        <taxon>Alveolata</taxon>
        <taxon>Dinophyceae</taxon>
        <taxon>Suessiales</taxon>
        <taxon>Symbiodiniaceae</taxon>
        <taxon>Cladocopium</taxon>
    </lineage>
</organism>
<evidence type="ECO:0000313" key="4">
    <source>
        <dbReference type="Proteomes" id="UP001152797"/>
    </source>
</evidence>
<dbReference type="EMBL" id="CAMXCT030002834">
    <property type="protein sequence ID" value="CAL4788053.1"/>
    <property type="molecule type" value="Genomic_DNA"/>
</dbReference>
<protein>
    <submittedName>
        <fullName evidence="3">PH domain-containing protein</fullName>
    </submittedName>
</protein>
<dbReference type="AlphaFoldDB" id="A0A9P1D0K5"/>
<evidence type="ECO:0000313" key="3">
    <source>
        <dbReference type="EMBL" id="CAL4788053.1"/>
    </source>
</evidence>
<comment type="caution">
    <text evidence="2">The sequence shown here is derived from an EMBL/GenBank/DDBJ whole genome shotgun (WGS) entry which is preliminary data.</text>
</comment>
<gene>
    <name evidence="2" type="ORF">C1SCF055_LOCUS26840</name>
</gene>
<dbReference type="InterPro" id="IPR011993">
    <property type="entry name" value="PH-like_dom_sf"/>
</dbReference>